<dbReference type="EMBL" id="NEXF01000447">
    <property type="protein sequence ID" value="PSO06610.1"/>
    <property type="molecule type" value="Genomic_DNA"/>
</dbReference>
<accession>A0A2R6C6X9</accession>
<evidence type="ECO:0000259" key="2">
    <source>
        <dbReference type="Pfam" id="PF10107"/>
    </source>
</evidence>
<feature type="transmembrane region" description="Helical" evidence="1">
    <location>
        <begin position="17"/>
        <end position="36"/>
    </location>
</feature>
<evidence type="ECO:0000313" key="3">
    <source>
        <dbReference type="EMBL" id="PSO06610.1"/>
    </source>
</evidence>
<keyword evidence="1" id="KW-0472">Membrane</keyword>
<name>A0A2R6C6X9_9ARCH</name>
<organism evidence="3 4">
    <name type="scientific">Candidatus Marsarchaeota G2 archaeon BE_D</name>
    <dbReference type="NCBI Taxonomy" id="1978158"/>
    <lineage>
        <taxon>Archaea</taxon>
        <taxon>Candidatus Marsarchaeota</taxon>
        <taxon>Candidatus Marsarchaeota group 2</taxon>
    </lineage>
</organism>
<evidence type="ECO:0000256" key="1">
    <source>
        <dbReference type="SAM" id="Phobius"/>
    </source>
</evidence>
<keyword evidence="3" id="KW-0255">Endonuclease</keyword>
<reference evidence="3 4" key="1">
    <citation type="submission" date="2017-04" db="EMBL/GenBank/DDBJ databases">
        <title>Novel microbial lineages endemic to geothermal iron-oxide mats fill important gaps in the evolutionary history of Archaea.</title>
        <authorList>
            <person name="Jay Z.J."/>
            <person name="Beam J.P."/>
            <person name="Dlakic M."/>
            <person name="Rusch D.B."/>
            <person name="Kozubal M.A."/>
            <person name="Inskeep W.P."/>
        </authorList>
    </citation>
    <scope>NUCLEOTIDE SEQUENCE [LARGE SCALE GENOMIC DNA]</scope>
    <source>
        <strain evidence="3">BE_D</strain>
    </source>
</reference>
<sequence length="228" mass="26269">MKGYILLFKLRDVSGEVFAGFSFILVIVLIVVIVYYSRRISQLNRKVTEVQLGAQQQAQQLAQQNFNAWVEQHSQQLRQQLEQSIREQYKAELETWRQQNEQAIRRDAIKKSVNTLLGRIGEEFAPLFLAGKYQVNPKDFRHLGSPVDYIAFKGLSDDVDPEVIFFEVKSGKSTALQEREKKVRDAIRNLRVKYEVVSLNDLIGEVQNMINKEVNELDQTNAPGTLEP</sequence>
<comment type="caution">
    <text evidence="3">The sequence shown here is derived from an EMBL/GenBank/DDBJ whole genome shotgun (WGS) entry which is preliminary data.</text>
</comment>
<keyword evidence="3" id="KW-0540">Nuclease</keyword>
<proteinExistence type="predicted"/>
<dbReference type="Pfam" id="PF10107">
    <property type="entry name" value="Endonuc_Holl"/>
    <property type="match status" value="1"/>
</dbReference>
<protein>
    <submittedName>
        <fullName evidence="3">Endonuclease</fullName>
    </submittedName>
</protein>
<dbReference type="Proteomes" id="UP000242015">
    <property type="component" value="Unassembled WGS sequence"/>
</dbReference>
<dbReference type="GO" id="GO:0004519">
    <property type="term" value="F:endonuclease activity"/>
    <property type="evidence" value="ECO:0007669"/>
    <property type="project" value="UniProtKB-KW"/>
</dbReference>
<dbReference type="AlphaFoldDB" id="A0A2R6C6X9"/>
<dbReference type="InterPro" id="IPR019287">
    <property type="entry name" value="Hday_junct_resolvase-rel_dom"/>
</dbReference>
<keyword evidence="3" id="KW-0378">Hydrolase</keyword>
<evidence type="ECO:0000313" key="4">
    <source>
        <dbReference type="Proteomes" id="UP000242015"/>
    </source>
</evidence>
<feature type="domain" description="Holliday junction resolvase-related" evidence="2">
    <location>
        <begin position="28"/>
        <end position="197"/>
    </location>
</feature>
<keyword evidence="1" id="KW-0812">Transmembrane</keyword>
<gene>
    <name evidence="3" type="ORF">B9Q04_15160</name>
</gene>
<keyword evidence="1" id="KW-1133">Transmembrane helix</keyword>